<proteinExistence type="inferred from homology"/>
<dbReference type="SMART" id="SM00054">
    <property type="entry name" value="EFh"/>
    <property type="match status" value="4"/>
</dbReference>
<evidence type="ECO:0000256" key="1">
    <source>
        <dbReference type="ARBA" id="ARBA00002238"/>
    </source>
</evidence>
<dbReference type="SUPFAM" id="SSF47473">
    <property type="entry name" value="EF-hand"/>
    <property type="match status" value="1"/>
</dbReference>
<keyword evidence="19" id="KW-1185">Reference proteome</keyword>
<feature type="domain" description="EF-hand" evidence="17">
    <location>
        <begin position="123"/>
        <end position="158"/>
    </location>
</feature>
<feature type="transmembrane region" description="Helical" evidence="16">
    <location>
        <begin position="410"/>
        <end position="428"/>
    </location>
</feature>
<evidence type="ECO:0000256" key="16">
    <source>
        <dbReference type="SAM" id="Phobius"/>
    </source>
</evidence>
<feature type="repeat" description="Solcar" evidence="14">
    <location>
        <begin position="350"/>
        <end position="439"/>
    </location>
</feature>
<keyword evidence="5 15" id="KW-0813">Transport</keyword>
<keyword evidence="8" id="KW-0677">Repeat</keyword>
<dbReference type="Proteomes" id="UP000018144">
    <property type="component" value="Unassembled WGS sequence"/>
</dbReference>
<dbReference type="InterPro" id="IPR023395">
    <property type="entry name" value="MCP_dom_sf"/>
</dbReference>
<evidence type="ECO:0000256" key="12">
    <source>
        <dbReference type="ARBA" id="ARBA00023128"/>
    </source>
</evidence>
<dbReference type="PRINTS" id="PR00926">
    <property type="entry name" value="MITOCARRIER"/>
</dbReference>
<evidence type="ECO:0000256" key="14">
    <source>
        <dbReference type="PROSITE-ProRule" id="PRU00282"/>
    </source>
</evidence>
<evidence type="ECO:0000256" key="4">
    <source>
        <dbReference type="ARBA" id="ARBA00021935"/>
    </source>
</evidence>
<dbReference type="OrthoDB" id="270584at2759"/>
<comment type="similarity">
    <text evidence="3 15">Belongs to the mitochondrial carrier (TC 2.A.29) family.</text>
</comment>
<evidence type="ECO:0000256" key="2">
    <source>
        <dbReference type="ARBA" id="ARBA00004448"/>
    </source>
</evidence>
<keyword evidence="7" id="KW-0479">Metal-binding</keyword>
<evidence type="ECO:0000313" key="19">
    <source>
        <dbReference type="Proteomes" id="UP000018144"/>
    </source>
</evidence>
<keyword evidence="12" id="KW-0496">Mitochondrion</keyword>
<dbReference type="PROSITE" id="PS00018">
    <property type="entry name" value="EF_HAND_1"/>
    <property type="match status" value="2"/>
</dbReference>
<evidence type="ECO:0000256" key="13">
    <source>
        <dbReference type="ARBA" id="ARBA00023136"/>
    </source>
</evidence>
<feature type="repeat" description="Solcar" evidence="14">
    <location>
        <begin position="235"/>
        <end position="337"/>
    </location>
</feature>
<keyword evidence="9" id="KW-0999">Mitochondrion inner membrane</keyword>
<evidence type="ECO:0000256" key="3">
    <source>
        <dbReference type="ARBA" id="ARBA00006375"/>
    </source>
</evidence>
<dbReference type="InterPro" id="IPR002048">
    <property type="entry name" value="EF_hand_dom"/>
</dbReference>
<evidence type="ECO:0000256" key="11">
    <source>
        <dbReference type="ARBA" id="ARBA00022989"/>
    </source>
</evidence>
<evidence type="ECO:0000256" key="6">
    <source>
        <dbReference type="ARBA" id="ARBA00022692"/>
    </source>
</evidence>
<dbReference type="STRING" id="1076935.U4L9T6"/>
<dbReference type="SUPFAM" id="SSF103506">
    <property type="entry name" value="Mitochondrial carrier"/>
    <property type="match status" value="1"/>
</dbReference>
<dbReference type="EMBL" id="HF935328">
    <property type="protein sequence ID" value="CCX06949.1"/>
    <property type="molecule type" value="Genomic_DNA"/>
</dbReference>
<name>U4L9T6_PYROM</name>
<dbReference type="OMA" id="VISYAEW"/>
<dbReference type="AlphaFoldDB" id="U4L9T6"/>
<keyword evidence="10" id="KW-0106">Calcium</keyword>
<dbReference type="InterPro" id="IPR018247">
    <property type="entry name" value="EF_Hand_1_Ca_BS"/>
</dbReference>
<dbReference type="FunFam" id="1.50.40.10:FF:000016">
    <property type="entry name" value="Solute carrier family 25 member 23"/>
    <property type="match status" value="1"/>
</dbReference>
<evidence type="ECO:0000313" key="18">
    <source>
        <dbReference type="EMBL" id="CCX06949.1"/>
    </source>
</evidence>
<evidence type="ECO:0000256" key="5">
    <source>
        <dbReference type="ARBA" id="ARBA00022448"/>
    </source>
</evidence>
<evidence type="ECO:0000256" key="8">
    <source>
        <dbReference type="ARBA" id="ARBA00022737"/>
    </source>
</evidence>
<feature type="domain" description="EF-hand" evidence="17">
    <location>
        <begin position="17"/>
        <end position="52"/>
    </location>
</feature>
<dbReference type="PROSITE" id="PS50920">
    <property type="entry name" value="SOLCAR"/>
    <property type="match status" value="3"/>
</dbReference>
<evidence type="ECO:0000256" key="15">
    <source>
        <dbReference type="RuleBase" id="RU000488"/>
    </source>
</evidence>
<dbReference type="PANTHER" id="PTHR24089">
    <property type="entry name" value="SOLUTE CARRIER FAMILY 25"/>
    <property type="match status" value="1"/>
</dbReference>
<feature type="repeat" description="Solcar" evidence="14">
    <location>
        <begin position="457"/>
        <end position="546"/>
    </location>
</feature>
<dbReference type="GO" id="GO:0055085">
    <property type="term" value="P:transmembrane transport"/>
    <property type="evidence" value="ECO:0007669"/>
    <property type="project" value="InterPro"/>
</dbReference>
<gene>
    <name evidence="18" type="ORF">PCON_06536</name>
</gene>
<dbReference type="Pfam" id="PF13499">
    <property type="entry name" value="EF-hand_7"/>
    <property type="match status" value="2"/>
</dbReference>
<sequence>MNNSADKTMDGPDAQIASEERLAALFKKLDTRGVGHLDENDLRRGLARINHPLKDAEQMLRDLLKAVDTSNDGLIQFSEFKVFFAGAEKELYRIFNSVDSDGNGNIDRTELKQALQRAGIVVNPPEKLEQFFRSIDSNRDGVISFEEWRDFLLFMPHEPSLRTIYSYYLSTVNVNPEGDVNVSDEVNLQGLGSLSFFLYQTPQGPTPEVEGALRLDSPTITKIPLLDVPLVSWLWPGLGYFFAGGIAGALSRTATAPLDRIKVFLIAQTRKSAVDAAVKGQAAIAAQQAARPLADAVASIWRSGGMRSFFAGNGLNVVKVLPESAIKFGSFEAAKRTLARLEGVEDVKEMSSASRFIAGGVGGVVSQFSIYPVDTLKFRMQCEMVDNGSRGNKLITETLMKTWKNGGLSSFYRGLPLALIGIFPYSAIDLGTFELLKGHYAKKEALRTGIDENDIKLPSWMTLVIGGLSGSIGATAVYPLNLLRTRLQAQGTAQHPRTYTGMWDVTMRTFKEEGLRGMYRGWTPNMMKVIPAVSISYLAYEKGKTAMGLK</sequence>
<evidence type="ECO:0000256" key="9">
    <source>
        <dbReference type="ARBA" id="ARBA00022792"/>
    </source>
</evidence>
<keyword evidence="13 14" id="KW-0472">Membrane</keyword>
<feature type="domain" description="EF-hand" evidence="17">
    <location>
        <begin position="86"/>
        <end position="121"/>
    </location>
</feature>
<evidence type="ECO:0000259" key="17">
    <source>
        <dbReference type="PROSITE" id="PS50222"/>
    </source>
</evidence>
<dbReference type="Gene3D" id="1.10.238.10">
    <property type="entry name" value="EF-hand"/>
    <property type="match status" value="1"/>
</dbReference>
<keyword evidence="11 16" id="KW-1133">Transmembrane helix</keyword>
<dbReference type="InterPro" id="IPR011992">
    <property type="entry name" value="EF-hand-dom_pair"/>
</dbReference>
<accession>U4L9T6</accession>
<dbReference type="GO" id="GO:0005743">
    <property type="term" value="C:mitochondrial inner membrane"/>
    <property type="evidence" value="ECO:0007669"/>
    <property type="project" value="UniProtKB-SubCell"/>
</dbReference>
<dbReference type="InterPro" id="IPR002067">
    <property type="entry name" value="MCP"/>
</dbReference>
<evidence type="ECO:0000256" key="10">
    <source>
        <dbReference type="ARBA" id="ARBA00022837"/>
    </source>
</evidence>
<dbReference type="GO" id="GO:0005509">
    <property type="term" value="F:calcium ion binding"/>
    <property type="evidence" value="ECO:0007669"/>
    <property type="project" value="InterPro"/>
</dbReference>
<dbReference type="Gene3D" id="1.50.40.10">
    <property type="entry name" value="Mitochondrial carrier domain"/>
    <property type="match status" value="1"/>
</dbReference>
<protein>
    <recommendedName>
        <fullName evidence="4">Mitochondrial thiamine pyrophosphate carrier 1</fullName>
    </recommendedName>
</protein>
<dbReference type="Pfam" id="PF00153">
    <property type="entry name" value="Mito_carr"/>
    <property type="match status" value="3"/>
</dbReference>
<feature type="transmembrane region" description="Helical" evidence="16">
    <location>
        <begin position="230"/>
        <end position="250"/>
    </location>
</feature>
<dbReference type="eggNOG" id="KOG0036">
    <property type="taxonomic scope" value="Eukaryota"/>
</dbReference>
<keyword evidence="6 14" id="KW-0812">Transmembrane</keyword>
<dbReference type="PROSITE" id="PS50222">
    <property type="entry name" value="EF_HAND_2"/>
    <property type="match status" value="3"/>
</dbReference>
<dbReference type="InterPro" id="IPR018108">
    <property type="entry name" value="MCP_transmembrane"/>
</dbReference>
<comment type="function">
    <text evidence="1">Mitochondrial transporter that mediates uptake of thiamine pyrophosphate (ThPP) into mitochondria.</text>
</comment>
<evidence type="ECO:0000256" key="7">
    <source>
        <dbReference type="ARBA" id="ARBA00022723"/>
    </source>
</evidence>
<reference evidence="18 19" key="1">
    <citation type="journal article" date="2013" name="PLoS Genet.">
        <title>The genome and development-dependent transcriptomes of Pyronema confluens: a window into fungal evolution.</title>
        <authorList>
            <person name="Traeger S."/>
            <person name="Altegoer F."/>
            <person name="Freitag M."/>
            <person name="Gabaldon T."/>
            <person name="Kempken F."/>
            <person name="Kumar A."/>
            <person name="Marcet-Houben M."/>
            <person name="Poggeler S."/>
            <person name="Stajich J.E."/>
            <person name="Nowrousian M."/>
        </authorList>
    </citation>
    <scope>NUCLEOTIDE SEQUENCE [LARGE SCALE GENOMIC DNA]</scope>
    <source>
        <strain evidence="19">CBS 100304</strain>
        <tissue evidence="18">Vegetative mycelium</tissue>
    </source>
</reference>
<feature type="transmembrane region" description="Helical" evidence="16">
    <location>
        <begin position="460"/>
        <end position="480"/>
    </location>
</feature>
<organism evidence="18 19">
    <name type="scientific">Pyronema omphalodes (strain CBS 100304)</name>
    <name type="common">Pyronema confluens</name>
    <dbReference type="NCBI Taxonomy" id="1076935"/>
    <lineage>
        <taxon>Eukaryota</taxon>
        <taxon>Fungi</taxon>
        <taxon>Dikarya</taxon>
        <taxon>Ascomycota</taxon>
        <taxon>Pezizomycotina</taxon>
        <taxon>Pezizomycetes</taxon>
        <taxon>Pezizales</taxon>
        <taxon>Pyronemataceae</taxon>
        <taxon>Pyronema</taxon>
    </lineage>
</organism>
<comment type="subcellular location">
    <subcellularLocation>
        <location evidence="2">Mitochondrion inner membrane</location>
        <topology evidence="2">Multi-pass membrane protein</topology>
    </subcellularLocation>
</comment>